<evidence type="ECO:0000313" key="1">
    <source>
        <dbReference type="EMBL" id="KAJ3498895.1"/>
    </source>
</evidence>
<comment type="caution">
    <text evidence="1">The sequence shown here is derived from an EMBL/GenBank/DDBJ whole genome shotgun (WGS) entry which is preliminary data.</text>
</comment>
<dbReference type="EMBL" id="JANAKD010000029">
    <property type="protein sequence ID" value="KAJ3498895.1"/>
    <property type="molecule type" value="Genomic_DNA"/>
</dbReference>
<name>A0ACC1R5M6_9HYPO</name>
<proteinExistence type="predicted"/>
<gene>
    <name evidence="1" type="ORF">NLG97_g756</name>
</gene>
<sequence>MKFSAGLVALASLATALPGPAQNPGINVRLEAQGSSKVKAVVTNSGSSSVKILKTGSILDDLPVQKASVSGANGNVAFEGVKVFVAQPDESAFLEIPSGSSIEVEFDVAEGFDLSTGGNFDVQSAGVIRYAQGGDISNLASVSYSSNTVATNIDGDAAAQIFTTFKDTQVAKRATISGDCTGSQRQAVETARQNTLNIAKKAAAAARNGPANKMVEYFESAGQSARNTVATAFDKMVNAYQSSSSGRPDLHCRDAQGYCTGGVVAYTLPPQNLIVYCSAWFNYPALNSACRQVDQAHIAVHESTHLSMVKGTDDYGTYGYQNSINLPASKNLNHADTYAYFAHDTLSGC</sequence>
<accession>A0ACC1R5M6</accession>
<protein>
    <submittedName>
        <fullName evidence="1">Uncharacterized protein</fullName>
    </submittedName>
</protein>
<keyword evidence="2" id="KW-1185">Reference proteome</keyword>
<organism evidence="1 2">
    <name type="scientific">Lecanicillium saksenae</name>
    <dbReference type="NCBI Taxonomy" id="468837"/>
    <lineage>
        <taxon>Eukaryota</taxon>
        <taxon>Fungi</taxon>
        <taxon>Dikarya</taxon>
        <taxon>Ascomycota</taxon>
        <taxon>Pezizomycotina</taxon>
        <taxon>Sordariomycetes</taxon>
        <taxon>Hypocreomycetidae</taxon>
        <taxon>Hypocreales</taxon>
        <taxon>Cordycipitaceae</taxon>
        <taxon>Lecanicillium</taxon>
    </lineage>
</organism>
<reference evidence="1" key="1">
    <citation type="submission" date="2022-07" db="EMBL/GenBank/DDBJ databases">
        <title>Genome Sequence of Lecanicillium saksenae.</title>
        <authorList>
            <person name="Buettner E."/>
        </authorList>
    </citation>
    <scope>NUCLEOTIDE SEQUENCE</scope>
    <source>
        <strain evidence="1">VT-O1</strain>
    </source>
</reference>
<evidence type="ECO:0000313" key="2">
    <source>
        <dbReference type="Proteomes" id="UP001148737"/>
    </source>
</evidence>
<dbReference type="Proteomes" id="UP001148737">
    <property type="component" value="Unassembled WGS sequence"/>
</dbReference>